<proteinExistence type="predicted"/>
<dbReference type="InterPro" id="IPR039481">
    <property type="entry name" value="EXOC2/Sec5_N_dom"/>
</dbReference>
<name>A0A183IAH7_9BILA</name>
<keyword evidence="2" id="KW-0732">Signal</keyword>
<accession>A0A183IAH7</accession>
<keyword evidence="1" id="KW-0813">Transport</keyword>
<dbReference type="WBParaSite" id="SBAD_0000064401-mRNA-1">
    <property type="protein sequence ID" value="SBAD_0000064401-mRNA-1"/>
    <property type="gene ID" value="SBAD_0000064401"/>
</dbReference>
<evidence type="ECO:0000256" key="1">
    <source>
        <dbReference type="ARBA" id="ARBA00022448"/>
    </source>
</evidence>
<evidence type="ECO:0000313" key="5">
    <source>
        <dbReference type="Proteomes" id="UP000270296"/>
    </source>
</evidence>
<evidence type="ECO:0000313" key="6">
    <source>
        <dbReference type="WBParaSite" id="SBAD_0000064401-mRNA-1"/>
    </source>
</evidence>
<feature type="signal peptide" evidence="2">
    <location>
        <begin position="1"/>
        <end position="18"/>
    </location>
</feature>
<evidence type="ECO:0000313" key="4">
    <source>
        <dbReference type="EMBL" id="VDO85880.1"/>
    </source>
</evidence>
<evidence type="ECO:0000259" key="3">
    <source>
        <dbReference type="Pfam" id="PF15469"/>
    </source>
</evidence>
<protein>
    <submittedName>
        <fullName evidence="6">Sec5 domain-containing protein</fullName>
    </submittedName>
</protein>
<reference evidence="6" key="1">
    <citation type="submission" date="2016-06" db="UniProtKB">
        <authorList>
            <consortium name="WormBaseParasite"/>
        </authorList>
    </citation>
    <scope>IDENTIFICATION</scope>
</reference>
<dbReference type="Pfam" id="PF15469">
    <property type="entry name" value="Sec5"/>
    <property type="match status" value="1"/>
</dbReference>
<dbReference type="Proteomes" id="UP000270296">
    <property type="component" value="Unassembled WGS sequence"/>
</dbReference>
<evidence type="ECO:0000256" key="2">
    <source>
        <dbReference type="SAM" id="SignalP"/>
    </source>
</evidence>
<dbReference type="EMBL" id="UZAM01002274">
    <property type="protein sequence ID" value="VDO85880.1"/>
    <property type="molecule type" value="Genomic_DNA"/>
</dbReference>
<keyword evidence="5" id="KW-1185">Reference proteome</keyword>
<feature type="domain" description="Exocyst complex component EXOC2/Sec5 N-terminal" evidence="3">
    <location>
        <begin position="7"/>
        <end position="166"/>
    </location>
</feature>
<reference evidence="4 5" key="2">
    <citation type="submission" date="2018-11" db="EMBL/GenBank/DDBJ databases">
        <authorList>
            <consortium name="Pathogen Informatics"/>
        </authorList>
    </citation>
    <scope>NUCLEOTIDE SEQUENCE [LARGE SCALE GENOMIC DNA]</scope>
</reference>
<gene>
    <name evidence="4" type="ORF">SBAD_LOCUS621</name>
</gene>
<organism evidence="6">
    <name type="scientific">Soboliphyme baturini</name>
    <dbReference type="NCBI Taxonomy" id="241478"/>
    <lineage>
        <taxon>Eukaryota</taxon>
        <taxon>Metazoa</taxon>
        <taxon>Ecdysozoa</taxon>
        <taxon>Nematoda</taxon>
        <taxon>Enoplea</taxon>
        <taxon>Dorylaimia</taxon>
        <taxon>Dioctophymatida</taxon>
        <taxon>Dioctophymatoidea</taxon>
        <taxon>Soboliphymatidae</taxon>
        <taxon>Soboliphyme</taxon>
    </lineage>
</organism>
<dbReference type="OrthoDB" id="26242at2759"/>
<dbReference type="AlphaFoldDB" id="A0A183IAH7"/>
<feature type="chain" id="PRO_5043139911" evidence="2">
    <location>
        <begin position="19"/>
        <end position="192"/>
    </location>
</feature>
<sequence length="192" mass="21451">MTDLIATCVLIRIQCVTLIVDDACRSVMELGNKETWKLVAYDNESTRTALPDIFESIVNETSIVLKGDVDVAKPKLISRLEQLLCSFKDVLLLLSGISEMGAAAAAAAAAANAENKDRPTTLSLTEARDRYRRAKVKDRKLLMVLANCDYVLNKSIPRCIKRLSLCGMRFSERMHEVANLSYGWLMILSIFY</sequence>